<evidence type="ECO:0000313" key="1">
    <source>
        <dbReference type="EMBL" id="WPL19298.1"/>
    </source>
</evidence>
<dbReference type="EMBL" id="CP121472">
    <property type="protein sequence ID" value="WPL19298.1"/>
    <property type="molecule type" value="Genomic_DNA"/>
</dbReference>
<evidence type="ECO:0000313" key="2">
    <source>
        <dbReference type="Proteomes" id="UP001432180"/>
    </source>
</evidence>
<reference evidence="1 2" key="1">
    <citation type="journal article" date="2023" name="Microorganisms">
        <title>Thiorhodovibrio frisius and Trv. litoralis spp. nov., Two Novel Members from a Clade of Fastidious Purple Sulfur Bacteria That Exhibit Unique Red-Shifted Light-Harvesting Capabilities.</title>
        <authorList>
            <person name="Methner A."/>
            <person name="Kuzyk S.B."/>
            <person name="Petersen J."/>
            <person name="Bauer S."/>
            <person name="Brinkmann H."/>
            <person name="Sichau K."/>
            <person name="Wanner G."/>
            <person name="Wolf J."/>
            <person name="Neumann-Schaal M."/>
            <person name="Henke P."/>
            <person name="Tank M."/>
            <person name="Sproer C."/>
            <person name="Bunk B."/>
            <person name="Overmann J."/>
        </authorList>
    </citation>
    <scope>NUCLEOTIDE SEQUENCE [LARGE SCALE GENOMIC DNA]</scope>
    <source>
        <strain evidence="1 2">DSM 6702</strain>
    </source>
</reference>
<proteinExistence type="predicted"/>
<accession>A0ABZ0SE41</accession>
<protein>
    <submittedName>
        <fullName evidence="1">Uncharacterized protein</fullName>
    </submittedName>
</protein>
<keyword evidence="2" id="KW-1185">Reference proteome</keyword>
<name>A0ABZ0SE41_9GAMM</name>
<gene>
    <name evidence="1" type="ORF">Thiowin_04415</name>
</gene>
<organism evidence="1 2">
    <name type="scientific">Thiorhodovibrio winogradskyi</name>
    <dbReference type="NCBI Taxonomy" id="77007"/>
    <lineage>
        <taxon>Bacteria</taxon>
        <taxon>Pseudomonadati</taxon>
        <taxon>Pseudomonadota</taxon>
        <taxon>Gammaproteobacteria</taxon>
        <taxon>Chromatiales</taxon>
        <taxon>Chromatiaceae</taxon>
        <taxon>Thiorhodovibrio</taxon>
    </lineage>
</organism>
<sequence>MRLALWLGAKGLDSRTLGTLAKGSACRNDTLDPGNPKWVNGEWEALHRDQPNLGIRLSAPMLPTDLKPSR</sequence>
<dbReference type="Proteomes" id="UP001432180">
    <property type="component" value="Chromosome"/>
</dbReference>